<dbReference type="SUPFAM" id="SSF52540">
    <property type="entry name" value="P-loop containing nucleoside triphosphate hydrolases"/>
    <property type="match status" value="1"/>
</dbReference>
<evidence type="ECO:0000256" key="1">
    <source>
        <dbReference type="ARBA" id="ARBA00004123"/>
    </source>
</evidence>
<evidence type="ECO:0000256" key="6">
    <source>
        <dbReference type="ARBA" id="ARBA00022741"/>
    </source>
</evidence>
<dbReference type="GO" id="GO:0000724">
    <property type="term" value="P:double-strand break repair via homologous recombination"/>
    <property type="evidence" value="ECO:0007669"/>
    <property type="project" value="TreeGrafter"/>
</dbReference>
<evidence type="ECO:0000313" key="11">
    <source>
        <dbReference type="EMBL" id="NWT16464.1"/>
    </source>
</evidence>
<feature type="non-terminal residue" evidence="11">
    <location>
        <position position="1"/>
    </location>
</feature>
<keyword evidence="9" id="KW-0539">Nucleus</keyword>
<dbReference type="AlphaFoldDB" id="A0A7K5LFB0"/>
<keyword evidence="8 10" id="KW-0175">Coiled coil</keyword>
<dbReference type="GO" id="GO:0003697">
    <property type="term" value="F:single-stranded DNA binding"/>
    <property type="evidence" value="ECO:0007669"/>
    <property type="project" value="TreeGrafter"/>
</dbReference>
<feature type="coiled-coil region" evidence="10">
    <location>
        <begin position="588"/>
        <end position="695"/>
    </location>
</feature>
<protein>
    <recommendedName>
        <fullName evidence="4">Structural maintenance of chromosomes protein 5</fullName>
    </recommendedName>
</protein>
<feature type="coiled-coil region" evidence="10">
    <location>
        <begin position="331"/>
        <end position="379"/>
    </location>
</feature>
<dbReference type="GO" id="GO:0030915">
    <property type="term" value="C:Smc5-Smc6 complex"/>
    <property type="evidence" value="ECO:0007669"/>
    <property type="project" value="TreeGrafter"/>
</dbReference>
<accession>A0A7K5LFB0</accession>
<proteinExistence type="inferred from homology"/>
<dbReference type="InterPro" id="IPR027417">
    <property type="entry name" value="P-loop_NTPase"/>
</dbReference>
<evidence type="ECO:0000256" key="7">
    <source>
        <dbReference type="ARBA" id="ARBA00022840"/>
    </source>
</evidence>
<name>A0A7K5LFB0_VIRAL</name>
<dbReference type="FunFam" id="3.40.50.300:FF:000793">
    <property type="entry name" value="Structural maintenance of chromosomes protein 5"/>
    <property type="match status" value="1"/>
</dbReference>
<dbReference type="GO" id="GO:0005634">
    <property type="term" value="C:nucleus"/>
    <property type="evidence" value="ECO:0007669"/>
    <property type="project" value="UniProtKB-SubCell"/>
</dbReference>
<comment type="caution">
    <text evidence="11">The sequence shown here is derived from an EMBL/GenBank/DDBJ whole genome shotgun (WGS) entry which is preliminary data.</text>
</comment>
<evidence type="ECO:0000256" key="10">
    <source>
        <dbReference type="SAM" id="Coils"/>
    </source>
</evidence>
<dbReference type="PANTHER" id="PTHR45916">
    <property type="entry name" value="STRUCTURAL MAINTENANCE OF CHROMOSOMES PROTEIN 5"/>
    <property type="match status" value="1"/>
</dbReference>
<gene>
    <name evidence="11" type="primary">Smc5</name>
    <name evidence="11" type="ORF">VIRALT_R11817</name>
</gene>
<keyword evidence="6" id="KW-0547">Nucleotide-binding</keyword>
<sequence>TYTVCEVHPGPNLNVVLGANGTGKSSIVCAICLGLAGKPSFLGRADKIGLFVKQGCMKGVVEIELFRSPDNIIITREIYVVSNASVWFINRKPATLKTVEEQIAALNIQVDNLCQFLPQDKVGEFTRLSKTELLEATEKSIGSPEMYQFHCELKNFREKERELENLCREKTTSLEKMKQRLERYKQDVDRYHECKHHVDLIEMLERKRPWVQYEDVRKQHEEVKQNRNQIKKELKSLKEMQAPWTKQIEEAEENLMSLDVKTRDNTAEIRNISQKCKEKQDALEMKDKQIEEINQAFRMKKDEETNRQKKIYQTQKIIEEWQNELDTMAVCENLQPQIDAVNIELKKLQEERANIDNDVSDLRAEKTSQEQEKKRIIDRLGQLNNIMHMKEENLKMRHQDTHSALMWLRKNKDKFKKKTCEPMMLEINVKDSRHAKYIENHISGNDIRAFVFECQEDMETFLVRDHQKLRVNAVCAPDRSCAENLPSRPIEELYQYGFYSYLRELFDAPHPVMSYLCSQYRVHDVPVGTEKTREIIERVIQETNLRQMYTAEEKYVIKVSAYTKQSLSSNTCLKEAQFLSISVNTDERGQLENQQQDINNMLKSLDARLTALFDRQKLLEHKDNKLRQEKKELLERGNRRRQLESKIGVKYDSLRQLEQDAIDLEKEFQLANVKIKEINKQKAELVTELMHLMKRIIPLNVIKVALALQMTRMTAEKNRLRSEHKAGTIQLRAAQQRFCELDNKKQLLYEKCVELMKKARQVCGLGPNQDFPKEFQVAFQTLPSTLEEIDAILSEEKTRASCFTGLSPSVVDEYNKQLQEIQQLTEYLEEKKNELNNYKQNISQVKEKWLSLVKVMIEQINGKFSRFFSSMQCVGEVDLHMENEEEYEKYGIRIRVKFHSSTELHELTPYHQSGGEKTVS</sequence>
<feature type="coiled-coil region" evidence="10">
    <location>
        <begin position="811"/>
        <end position="848"/>
    </location>
</feature>
<comment type="subcellular location">
    <subcellularLocation>
        <location evidence="2">Chromosome</location>
    </subcellularLocation>
    <subcellularLocation>
        <location evidence="1">Nucleus</location>
    </subcellularLocation>
</comment>
<dbReference type="PANTHER" id="PTHR45916:SF1">
    <property type="entry name" value="STRUCTURAL MAINTENANCE OF CHROMOSOMES PROTEIN 5"/>
    <property type="match status" value="1"/>
</dbReference>
<dbReference type="Gene3D" id="3.40.50.300">
    <property type="entry name" value="P-loop containing nucleotide triphosphate hydrolases"/>
    <property type="match status" value="2"/>
</dbReference>
<evidence type="ECO:0000313" key="12">
    <source>
        <dbReference type="Proteomes" id="UP000589495"/>
    </source>
</evidence>
<evidence type="ECO:0000256" key="8">
    <source>
        <dbReference type="ARBA" id="ARBA00023054"/>
    </source>
</evidence>
<feature type="non-terminal residue" evidence="11">
    <location>
        <position position="920"/>
    </location>
</feature>
<dbReference type="EMBL" id="VZRF01010591">
    <property type="protein sequence ID" value="NWT16464.1"/>
    <property type="molecule type" value="Genomic_DNA"/>
</dbReference>
<evidence type="ECO:0000256" key="2">
    <source>
        <dbReference type="ARBA" id="ARBA00004286"/>
    </source>
</evidence>
<organism evidence="11 12">
    <name type="scientific">Vireo altiloquus</name>
    <name type="common">Black-whiskered vireo</name>
    <name type="synonym">Muscicapa altiloqua</name>
    <dbReference type="NCBI Taxonomy" id="34956"/>
    <lineage>
        <taxon>Eukaryota</taxon>
        <taxon>Metazoa</taxon>
        <taxon>Chordata</taxon>
        <taxon>Craniata</taxon>
        <taxon>Vertebrata</taxon>
        <taxon>Euteleostomi</taxon>
        <taxon>Archelosauria</taxon>
        <taxon>Archosauria</taxon>
        <taxon>Dinosauria</taxon>
        <taxon>Saurischia</taxon>
        <taxon>Theropoda</taxon>
        <taxon>Coelurosauria</taxon>
        <taxon>Aves</taxon>
        <taxon>Neognathae</taxon>
        <taxon>Neoaves</taxon>
        <taxon>Telluraves</taxon>
        <taxon>Australaves</taxon>
        <taxon>Passeriformes</taxon>
        <taxon>Corvoidea</taxon>
        <taxon>Vireonidae</taxon>
        <taxon>Vireoninae</taxon>
        <taxon>Vireo</taxon>
    </lineage>
</organism>
<comment type="similarity">
    <text evidence="3">Belongs to the SMC family. SMC5 subfamily.</text>
</comment>
<dbReference type="Proteomes" id="UP000589495">
    <property type="component" value="Unassembled WGS sequence"/>
</dbReference>
<evidence type="ECO:0000256" key="5">
    <source>
        <dbReference type="ARBA" id="ARBA00022454"/>
    </source>
</evidence>
<keyword evidence="5" id="KW-0158">Chromosome</keyword>
<dbReference type="GO" id="GO:0005524">
    <property type="term" value="F:ATP binding"/>
    <property type="evidence" value="ECO:0007669"/>
    <property type="project" value="UniProtKB-KW"/>
</dbReference>
<keyword evidence="7" id="KW-0067">ATP-binding</keyword>
<reference evidence="11 12" key="1">
    <citation type="submission" date="2019-09" db="EMBL/GenBank/DDBJ databases">
        <title>Bird 10,000 Genomes (B10K) Project - Family phase.</title>
        <authorList>
            <person name="Zhang G."/>
        </authorList>
    </citation>
    <scope>NUCLEOTIDE SEQUENCE [LARGE SCALE GENOMIC DNA]</scope>
    <source>
        <strain evidence="11">B10K-DU-001-22</strain>
        <tissue evidence="11">Muscle</tissue>
    </source>
</reference>
<evidence type="ECO:0000256" key="4">
    <source>
        <dbReference type="ARBA" id="ARBA00018687"/>
    </source>
</evidence>
<feature type="coiled-coil region" evidence="10">
    <location>
        <begin position="160"/>
        <end position="240"/>
    </location>
</feature>
<evidence type="ECO:0000256" key="3">
    <source>
        <dbReference type="ARBA" id="ARBA00010171"/>
    </source>
</evidence>
<keyword evidence="12" id="KW-1185">Reference proteome</keyword>
<evidence type="ECO:0000256" key="9">
    <source>
        <dbReference type="ARBA" id="ARBA00023242"/>
    </source>
</evidence>